<feature type="non-terminal residue" evidence="1">
    <location>
        <position position="1"/>
    </location>
</feature>
<gene>
    <name evidence="1" type="primary">ORF102153</name>
</gene>
<name>A0A0B7AAD2_9EUPU</name>
<protein>
    <submittedName>
        <fullName evidence="1">Uncharacterized protein</fullName>
    </submittedName>
</protein>
<dbReference type="EMBL" id="HACG01030055">
    <property type="protein sequence ID" value="CEK76920.1"/>
    <property type="molecule type" value="Transcribed_RNA"/>
</dbReference>
<evidence type="ECO:0000313" key="1">
    <source>
        <dbReference type="EMBL" id="CEK76920.1"/>
    </source>
</evidence>
<dbReference type="AlphaFoldDB" id="A0A0B7AAD2"/>
<proteinExistence type="predicted"/>
<organism evidence="1">
    <name type="scientific">Arion vulgaris</name>
    <dbReference type="NCBI Taxonomy" id="1028688"/>
    <lineage>
        <taxon>Eukaryota</taxon>
        <taxon>Metazoa</taxon>
        <taxon>Spiralia</taxon>
        <taxon>Lophotrochozoa</taxon>
        <taxon>Mollusca</taxon>
        <taxon>Gastropoda</taxon>
        <taxon>Heterobranchia</taxon>
        <taxon>Euthyneura</taxon>
        <taxon>Panpulmonata</taxon>
        <taxon>Eupulmonata</taxon>
        <taxon>Stylommatophora</taxon>
        <taxon>Helicina</taxon>
        <taxon>Arionoidea</taxon>
        <taxon>Arionidae</taxon>
        <taxon>Arion</taxon>
    </lineage>
</organism>
<accession>A0A0B7AAD2</accession>
<sequence>NFSVLSQHAVAKKLENISISILSSSTIDVVDANLSLSHYHEHPYAQDSL</sequence>
<reference evidence="1" key="1">
    <citation type="submission" date="2014-12" db="EMBL/GenBank/DDBJ databases">
        <title>Insight into the proteome of Arion vulgaris.</title>
        <authorList>
            <person name="Aradska J."/>
            <person name="Bulat T."/>
            <person name="Smidak R."/>
            <person name="Sarate P."/>
            <person name="Gangsoo J."/>
            <person name="Sialana F."/>
            <person name="Bilban M."/>
            <person name="Lubec G."/>
        </authorList>
    </citation>
    <scope>NUCLEOTIDE SEQUENCE</scope>
    <source>
        <tissue evidence="1">Skin</tissue>
    </source>
</reference>